<dbReference type="AlphaFoldDB" id="A0A3E0WAI9"/>
<dbReference type="Gene3D" id="3.40.50.1820">
    <property type="entry name" value="alpha/beta hydrolase"/>
    <property type="match status" value="1"/>
</dbReference>
<feature type="domain" description="Xaa-Pro dipeptidyl-peptidase-like" evidence="2">
    <location>
        <begin position="47"/>
        <end position="146"/>
    </location>
</feature>
<feature type="region of interest" description="Disordered" evidence="1">
    <location>
        <begin position="1"/>
        <end position="71"/>
    </location>
</feature>
<feature type="compositionally biased region" description="Basic and acidic residues" evidence="1">
    <location>
        <begin position="40"/>
        <end position="56"/>
    </location>
</feature>
<dbReference type="GO" id="GO:0016787">
    <property type="term" value="F:hydrolase activity"/>
    <property type="evidence" value="ECO:0007669"/>
    <property type="project" value="InterPro"/>
</dbReference>
<protein>
    <recommendedName>
        <fullName evidence="2">Xaa-Pro dipeptidyl-peptidase-like domain-containing protein</fullName>
    </recommendedName>
</protein>
<proteinExistence type="predicted"/>
<dbReference type="InterPro" id="IPR029058">
    <property type="entry name" value="AB_hydrolase_fold"/>
</dbReference>
<dbReference type="EMBL" id="NBXE01000022">
    <property type="protein sequence ID" value="RFA26961.1"/>
    <property type="molecule type" value="Genomic_DNA"/>
</dbReference>
<evidence type="ECO:0000256" key="1">
    <source>
        <dbReference type="SAM" id="MobiDB-lite"/>
    </source>
</evidence>
<evidence type="ECO:0000313" key="3">
    <source>
        <dbReference type="EMBL" id="RFA26961.1"/>
    </source>
</evidence>
<organism evidence="3 4">
    <name type="scientific">Subtercola boreus</name>
    <dbReference type="NCBI Taxonomy" id="120213"/>
    <lineage>
        <taxon>Bacteria</taxon>
        <taxon>Bacillati</taxon>
        <taxon>Actinomycetota</taxon>
        <taxon>Actinomycetes</taxon>
        <taxon>Micrococcales</taxon>
        <taxon>Microbacteriaceae</taxon>
        <taxon>Subtercola</taxon>
    </lineage>
</organism>
<dbReference type="Proteomes" id="UP000257080">
    <property type="component" value="Unassembled WGS sequence"/>
</dbReference>
<sequence length="251" mass="26880">MGGPEEACPRLFTTGEPGDPPCAGDCGPTSPSPPPSAGVRFDRDPEVVTRDLRGWGKSDGSPEPFGPTEGEDIHDAIEWAAQQPWSNGRIGMSGVSYLAIPQWSAAATKPPHLAAISPWEGFTDAYRDFSYPGGIRENGFMRVWSAWQKSLRPKSPSRGSTCPHWSAGASPTRVSTPVVRSRGSGGSVRHRSGCTPTEARNGRPTMTQTLSPPRRRSSTTSSAVTTQESSKPGGSHRGHADPKRRRSRLHG</sequence>
<dbReference type="Pfam" id="PF02129">
    <property type="entry name" value="Peptidase_S15"/>
    <property type="match status" value="1"/>
</dbReference>
<dbReference type="NCBIfam" id="TIGR00976">
    <property type="entry name" value="CocE_NonD"/>
    <property type="match status" value="1"/>
</dbReference>
<dbReference type="SUPFAM" id="SSF53474">
    <property type="entry name" value="alpha/beta-Hydrolases"/>
    <property type="match status" value="1"/>
</dbReference>
<dbReference type="PANTHER" id="PTHR43056:SF10">
    <property type="entry name" value="COCE_NOND FAMILY, PUTATIVE (AFU_ORTHOLOGUE AFUA_7G00600)-RELATED"/>
    <property type="match status" value="1"/>
</dbReference>
<dbReference type="InterPro" id="IPR000383">
    <property type="entry name" value="Xaa-Pro-like_dom"/>
</dbReference>
<feature type="compositionally biased region" description="Basic residues" evidence="1">
    <location>
        <begin position="234"/>
        <end position="251"/>
    </location>
</feature>
<reference evidence="3 4" key="1">
    <citation type="submission" date="2017-04" db="EMBL/GenBank/DDBJ databases">
        <title>Comparative genome analysis of Subtercola boreus.</title>
        <authorList>
            <person name="Cho Y.-J."/>
            <person name="Cho A."/>
            <person name="Kim O.-S."/>
            <person name="Lee J.-I."/>
        </authorList>
    </citation>
    <scope>NUCLEOTIDE SEQUENCE [LARGE SCALE GENOMIC DNA]</scope>
    <source>
        <strain evidence="3 4">P28004</strain>
    </source>
</reference>
<feature type="region of interest" description="Disordered" evidence="1">
    <location>
        <begin position="151"/>
        <end position="251"/>
    </location>
</feature>
<dbReference type="InterPro" id="IPR050585">
    <property type="entry name" value="Xaa-Pro_dipeptidyl-ppase/CocE"/>
</dbReference>
<name>A0A3E0WAI9_9MICO</name>
<feature type="compositionally biased region" description="Low complexity" evidence="1">
    <location>
        <begin position="207"/>
        <end position="230"/>
    </location>
</feature>
<dbReference type="PANTHER" id="PTHR43056">
    <property type="entry name" value="PEPTIDASE S9 PROLYL OLIGOPEPTIDASE"/>
    <property type="match status" value="1"/>
</dbReference>
<dbReference type="InterPro" id="IPR005674">
    <property type="entry name" value="CocE/Ser_esterase"/>
</dbReference>
<feature type="compositionally biased region" description="Low complexity" evidence="1">
    <location>
        <begin position="170"/>
        <end position="182"/>
    </location>
</feature>
<comment type="caution">
    <text evidence="3">The sequence shown here is derived from an EMBL/GenBank/DDBJ whole genome shotgun (WGS) entry which is preliminary data.</text>
</comment>
<evidence type="ECO:0000313" key="4">
    <source>
        <dbReference type="Proteomes" id="UP000257080"/>
    </source>
</evidence>
<evidence type="ECO:0000259" key="2">
    <source>
        <dbReference type="Pfam" id="PF02129"/>
    </source>
</evidence>
<feature type="compositionally biased region" description="Low complexity" evidence="1">
    <location>
        <begin position="15"/>
        <end position="29"/>
    </location>
</feature>
<accession>A0A3E0WAI9</accession>
<gene>
    <name evidence="3" type="ORF">B7R25_08990</name>
</gene>